<dbReference type="AlphaFoldDB" id="A0A8J2HR24"/>
<dbReference type="EMBL" id="CAJNRD030001123">
    <property type="protein sequence ID" value="CAG5103721.1"/>
    <property type="molecule type" value="Genomic_DNA"/>
</dbReference>
<dbReference type="SMART" id="SM00360">
    <property type="entry name" value="RRM"/>
    <property type="match status" value="1"/>
</dbReference>
<dbReference type="OrthoDB" id="296632at2759"/>
<dbReference type="FunFam" id="3.30.70.330:FF:000036">
    <property type="entry name" value="polypyrimidine tract-binding protein 1 isoform X2"/>
    <property type="match status" value="1"/>
</dbReference>
<evidence type="ECO:0000256" key="2">
    <source>
        <dbReference type="PROSITE-ProRule" id="PRU00176"/>
    </source>
</evidence>
<proteinExistence type="predicted"/>
<protein>
    <submittedName>
        <fullName evidence="5">Similar to PTBP2: Polypyrimidine tract-binding protein 2 (Homo sapiens)</fullName>
    </submittedName>
</protein>
<dbReference type="InterPro" id="IPR055204">
    <property type="entry name" value="HNRNPL_RRM"/>
</dbReference>
<dbReference type="CDD" id="cd12425">
    <property type="entry name" value="RRM4_PTBP1_like"/>
    <property type="match status" value="1"/>
</dbReference>
<evidence type="ECO:0000256" key="3">
    <source>
        <dbReference type="SAM" id="MobiDB-lite"/>
    </source>
</evidence>
<evidence type="ECO:0000313" key="5">
    <source>
        <dbReference type="EMBL" id="CAG5103721.1"/>
    </source>
</evidence>
<organism evidence="5 6">
    <name type="scientific">Cotesia congregata</name>
    <name type="common">Parasitoid wasp</name>
    <name type="synonym">Apanteles congregatus</name>
    <dbReference type="NCBI Taxonomy" id="51543"/>
    <lineage>
        <taxon>Eukaryota</taxon>
        <taxon>Metazoa</taxon>
        <taxon>Ecdysozoa</taxon>
        <taxon>Arthropoda</taxon>
        <taxon>Hexapoda</taxon>
        <taxon>Insecta</taxon>
        <taxon>Pterygota</taxon>
        <taxon>Neoptera</taxon>
        <taxon>Endopterygota</taxon>
        <taxon>Hymenoptera</taxon>
        <taxon>Apocrita</taxon>
        <taxon>Ichneumonoidea</taxon>
        <taxon>Braconidae</taxon>
        <taxon>Microgastrinae</taxon>
        <taxon>Cotesia</taxon>
    </lineage>
</organism>
<reference evidence="5" key="1">
    <citation type="submission" date="2021-04" db="EMBL/GenBank/DDBJ databases">
        <authorList>
            <person name="Chebbi M.A.C M."/>
        </authorList>
    </citation>
    <scope>NUCLEOTIDE SEQUENCE</scope>
</reference>
<dbReference type="Gene3D" id="3.30.70.330">
    <property type="match status" value="2"/>
</dbReference>
<feature type="region of interest" description="Disordered" evidence="3">
    <location>
        <begin position="143"/>
        <end position="169"/>
    </location>
</feature>
<comment type="caution">
    <text evidence="5">The sequence shown here is derived from an EMBL/GenBank/DDBJ whole genome shotgun (WGS) entry which is preliminary data.</text>
</comment>
<keyword evidence="6" id="KW-1185">Reference proteome</keyword>
<dbReference type="PANTHER" id="PTHR15592">
    <property type="entry name" value="MATRIN 3/NUCLEAR PROTEIN 220-RELATED"/>
    <property type="match status" value="1"/>
</dbReference>
<sequence>MKIKYSHTLDGQNIYNSCCTLRIDFSKMQSLNVKYNNDKSRDYTNPTLPTGDPNLDAASLALGVESITGAPSVLASPFAAMHGLPSPLGGPYGNGVAPGAGLAGLGGFSLGAGALGVRVPGNPQISSVLLVTNLNEETVQLPKEGQPDAGLTKDYTNSPLHRFKKPGSKNYQNIYPPSATLHLSNIPATVTEDEIKDAFTSNGFTVKAFKFFPKDRKMALIQMPSMDDAVAALIKMHNYQLSESNHLRVSFSKSNI</sequence>
<dbReference type="InterPro" id="IPR012677">
    <property type="entry name" value="Nucleotide-bd_a/b_plait_sf"/>
</dbReference>
<feature type="domain" description="RRM" evidence="4">
    <location>
        <begin position="179"/>
        <end position="254"/>
    </location>
</feature>
<dbReference type="Pfam" id="PF22976">
    <property type="entry name" value="RRM_10"/>
    <property type="match status" value="1"/>
</dbReference>
<keyword evidence="1 2" id="KW-0694">RNA-binding</keyword>
<accession>A0A8J2HR24</accession>
<dbReference type="InterPro" id="IPR000504">
    <property type="entry name" value="RRM_dom"/>
</dbReference>
<gene>
    <name evidence="5" type="ORF">HICCMSTLAB_LOCUS11651</name>
</gene>
<dbReference type="GO" id="GO:0003723">
    <property type="term" value="F:RNA binding"/>
    <property type="evidence" value="ECO:0007669"/>
    <property type="project" value="UniProtKB-UniRule"/>
</dbReference>
<dbReference type="InterPro" id="IPR035979">
    <property type="entry name" value="RBD_domain_sf"/>
</dbReference>
<dbReference type="Proteomes" id="UP000786811">
    <property type="component" value="Unassembled WGS sequence"/>
</dbReference>
<name>A0A8J2HR24_COTCN</name>
<evidence type="ECO:0000256" key="1">
    <source>
        <dbReference type="ARBA" id="ARBA00022884"/>
    </source>
</evidence>
<dbReference type="PROSITE" id="PS50102">
    <property type="entry name" value="RRM"/>
    <property type="match status" value="1"/>
</dbReference>
<dbReference type="SUPFAM" id="SSF54928">
    <property type="entry name" value="RNA-binding domain, RBD"/>
    <property type="match status" value="1"/>
</dbReference>
<evidence type="ECO:0000313" key="6">
    <source>
        <dbReference type="Proteomes" id="UP000786811"/>
    </source>
</evidence>
<evidence type="ECO:0000259" key="4">
    <source>
        <dbReference type="PROSITE" id="PS50102"/>
    </source>
</evidence>